<feature type="transmembrane region" description="Helical" evidence="5">
    <location>
        <begin position="57"/>
        <end position="80"/>
    </location>
</feature>
<evidence type="ECO:0008006" key="9">
    <source>
        <dbReference type="Google" id="ProtNLM"/>
    </source>
</evidence>
<sequence length="283" mass="32433">MGRFDSKGQDDASDSSRGKYNDVNMDETKLLNGSDSDVEYPVQQILELNRSLRRTKFLLRLVVGTIGVSILLFIIVVSVAGAKRDEILKLIGGKRPDRIMKSPVPPLPLETVTFVEEKIYGMKSTPESDEAWNRLLPDGRGFVYIPDWEDYDLPPGQDTPWGVIYSTALYHQIHCLGQIRKYAWMMVDGISSDDPAKLQAVKEHVTGKDHPDHLYHCFDYLRQSLMCCGDMAMEWPRTEETGERYVVDGWNIPHECKSRNGIEEYMRKAHFNHSQMDEIAPHR</sequence>
<accession>A0A6G1FS42</accession>
<dbReference type="Pfam" id="PF11807">
    <property type="entry name" value="UstYa"/>
    <property type="match status" value="1"/>
</dbReference>
<name>A0A6G1FS42_9PEZI</name>
<evidence type="ECO:0000313" key="8">
    <source>
        <dbReference type="RefSeq" id="XP_033530306.1"/>
    </source>
</evidence>
<keyword evidence="5" id="KW-0472">Membrane</keyword>
<feature type="compositionally biased region" description="Basic and acidic residues" evidence="4">
    <location>
        <begin position="1"/>
        <end position="20"/>
    </location>
</feature>
<comment type="similarity">
    <text evidence="3">Belongs to the ustYa family.</text>
</comment>
<reference evidence="8" key="3">
    <citation type="submission" date="2025-04" db="UniProtKB">
        <authorList>
            <consortium name="RefSeq"/>
        </authorList>
    </citation>
    <scope>IDENTIFICATION</scope>
    <source>
        <strain evidence="8">CBS 781.70</strain>
    </source>
</reference>
<dbReference type="GO" id="GO:0016491">
    <property type="term" value="F:oxidoreductase activity"/>
    <property type="evidence" value="ECO:0007669"/>
    <property type="project" value="UniProtKB-KW"/>
</dbReference>
<dbReference type="PANTHER" id="PTHR33365">
    <property type="entry name" value="YALI0B05434P"/>
    <property type="match status" value="1"/>
</dbReference>
<evidence type="ECO:0000256" key="3">
    <source>
        <dbReference type="ARBA" id="ARBA00035112"/>
    </source>
</evidence>
<dbReference type="EMBL" id="ML975180">
    <property type="protein sequence ID" value="KAF1808675.1"/>
    <property type="molecule type" value="Genomic_DNA"/>
</dbReference>
<keyword evidence="2" id="KW-0560">Oxidoreductase</keyword>
<keyword evidence="5" id="KW-1133">Transmembrane helix</keyword>
<feature type="region of interest" description="Disordered" evidence="4">
    <location>
        <begin position="1"/>
        <end position="25"/>
    </location>
</feature>
<dbReference type="InterPro" id="IPR021765">
    <property type="entry name" value="UstYa-like"/>
</dbReference>
<proteinExistence type="inferred from homology"/>
<dbReference type="GO" id="GO:0043386">
    <property type="term" value="P:mycotoxin biosynthetic process"/>
    <property type="evidence" value="ECO:0007669"/>
    <property type="project" value="InterPro"/>
</dbReference>
<protein>
    <recommendedName>
        <fullName evidence="9">Tat pathway signal sequence</fullName>
    </recommendedName>
</protein>
<organism evidence="6">
    <name type="scientific">Eremomyces bilateralis CBS 781.70</name>
    <dbReference type="NCBI Taxonomy" id="1392243"/>
    <lineage>
        <taxon>Eukaryota</taxon>
        <taxon>Fungi</taxon>
        <taxon>Dikarya</taxon>
        <taxon>Ascomycota</taxon>
        <taxon>Pezizomycotina</taxon>
        <taxon>Dothideomycetes</taxon>
        <taxon>Dothideomycetes incertae sedis</taxon>
        <taxon>Eremomycetales</taxon>
        <taxon>Eremomycetaceae</taxon>
        <taxon>Eremomyces</taxon>
    </lineage>
</organism>
<evidence type="ECO:0000256" key="4">
    <source>
        <dbReference type="SAM" id="MobiDB-lite"/>
    </source>
</evidence>
<reference evidence="8" key="2">
    <citation type="submission" date="2020-04" db="EMBL/GenBank/DDBJ databases">
        <authorList>
            <consortium name="NCBI Genome Project"/>
        </authorList>
    </citation>
    <scope>NUCLEOTIDE SEQUENCE</scope>
    <source>
        <strain evidence="8">CBS 781.70</strain>
    </source>
</reference>
<keyword evidence="7" id="KW-1185">Reference proteome</keyword>
<comment type="pathway">
    <text evidence="1">Mycotoxin biosynthesis.</text>
</comment>
<dbReference type="GeneID" id="54420864"/>
<dbReference type="Proteomes" id="UP000504638">
    <property type="component" value="Unplaced"/>
</dbReference>
<keyword evidence="5" id="KW-0812">Transmembrane</keyword>
<dbReference type="RefSeq" id="XP_033530306.1">
    <property type="nucleotide sequence ID" value="XM_033680294.1"/>
</dbReference>
<gene>
    <name evidence="6 8" type="ORF">P152DRAFT_462238</name>
</gene>
<evidence type="ECO:0000313" key="6">
    <source>
        <dbReference type="EMBL" id="KAF1808675.1"/>
    </source>
</evidence>
<evidence type="ECO:0000256" key="2">
    <source>
        <dbReference type="ARBA" id="ARBA00023002"/>
    </source>
</evidence>
<evidence type="ECO:0000256" key="5">
    <source>
        <dbReference type="SAM" id="Phobius"/>
    </source>
</evidence>
<evidence type="ECO:0000256" key="1">
    <source>
        <dbReference type="ARBA" id="ARBA00004685"/>
    </source>
</evidence>
<evidence type="ECO:0000313" key="7">
    <source>
        <dbReference type="Proteomes" id="UP000504638"/>
    </source>
</evidence>
<dbReference type="AlphaFoldDB" id="A0A6G1FS42"/>
<reference evidence="6 8" key="1">
    <citation type="submission" date="2020-01" db="EMBL/GenBank/DDBJ databases">
        <authorList>
            <consortium name="DOE Joint Genome Institute"/>
            <person name="Haridas S."/>
            <person name="Albert R."/>
            <person name="Binder M."/>
            <person name="Bloem J."/>
            <person name="Labutti K."/>
            <person name="Salamov A."/>
            <person name="Andreopoulos B."/>
            <person name="Baker S.E."/>
            <person name="Barry K."/>
            <person name="Bills G."/>
            <person name="Bluhm B.H."/>
            <person name="Cannon C."/>
            <person name="Castanera R."/>
            <person name="Culley D.E."/>
            <person name="Daum C."/>
            <person name="Ezra D."/>
            <person name="Gonzalez J.B."/>
            <person name="Henrissat B."/>
            <person name="Kuo A."/>
            <person name="Liang C."/>
            <person name="Lipzen A."/>
            <person name="Lutzoni F."/>
            <person name="Magnuson J."/>
            <person name="Mondo S."/>
            <person name="Nolan M."/>
            <person name="Ohm R."/>
            <person name="Pangilinan J."/>
            <person name="Park H.-J."/>
            <person name="Ramirez L."/>
            <person name="Alfaro M."/>
            <person name="Sun H."/>
            <person name="Tritt A."/>
            <person name="Yoshinaga Y."/>
            <person name="Zwiers L.-H."/>
            <person name="Turgeon B.G."/>
            <person name="Goodwin S.B."/>
            <person name="Spatafora J.W."/>
            <person name="Crous P.W."/>
            <person name="Grigoriev I.V."/>
        </authorList>
    </citation>
    <scope>NUCLEOTIDE SEQUENCE</scope>
    <source>
        <strain evidence="6 8">CBS 781.70</strain>
    </source>
</reference>
<dbReference type="OrthoDB" id="3687641at2759"/>
<dbReference type="PANTHER" id="PTHR33365:SF11">
    <property type="entry name" value="TAT PATHWAY SIGNAL SEQUENCE"/>
    <property type="match status" value="1"/>
</dbReference>